<dbReference type="PROSITE" id="PS50106">
    <property type="entry name" value="PDZ"/>
    <property type="match status" value="1"/>
</dbReference>
<evidence type="ECO:0000256" key="8">
    <source>
        <dbReference type="ARBA" id="ARBA00022989"/>
    </source>
</evidence>
<dbReference type="InterPro" id="IPR036365">
    <property type="entry name" value="PGBD-like_sf"/>
</dbReference>
<keyword evidence="6 9" id="KW-0378">Hydrolase</keyword>
<sequence>MANSEEHDKENKQTKQHQRSAQPLHIRKSRLVLLLLITVILTALIAVAATLGFQHWQSGLDKDQRKSFSKIENVYQTLTNDYYKKKDPDKLSKAAIDGMVKELDDPYSEYMTKDQTKSFNEDVSGDFVGIGAEMQKKDQHIQITSPMKGSPAEKAGLKPKDIVKKVDGKSVKGQPLEAIVKKVRGKKGSTVTLTIQRGTHEQDFKIKRDKIHVKSVDYSKHGNVAVLKINKFQSSTSGELKSALLKAHKAGINKVVLDLRNNPGGLLDEAVKMINVFVDKNNTAVELQKGDHTEKIKTSNHALKEAKDMKVSILINEGSASASEVFTGAMKDYDKATVYGSKSFGKGIVQTTHEFKDGSLLKFTNMKWLTPKGHYIHGKGIKPDHTIKPPKYQQLSVIPTDKTLKVGDDNKHVSTIKIGLDALGYRTDDEGTSFDSNLENQVKAFQKDNHLDETGKFDQSTNEKFTQALVEKSNQHDTVLDDLLHKLQ</sequence>
<accession>A0A2K4FGB9</accession>
<dbReference type="InterPro" id="IPR055210">
    <property type="entry name" value="CtpA/B_N"/>
</dbReference>
<comment type="similarity">
    <text evidence="2 9">Belongs to the peptidase S41A family.</text>
</comment>
<dbReference type="Pfam" id="PF01471">
    <property type="entry name" value="PG_binding_1"/>
    <property type="match status" value="1"/>
</dbReference>
<dbReference type="Gene3D" id="3.30.750.44">
    <property type="match status" value="1"/>
</dbReference>
<evidence type="ECO:0000256" key="10">
    <source>
        <dbReference type="SAM" id="MobiDB-lite"/>
    </source>
</evidence>
<comment type="caution">
    <text evidence="13">The sequence shown here is derived from an EMBL/GenBank/DDBJ whole genome shotgun (WGS) entry which is preliminary data.</text>
</comment>
<dbReference type="SMART" id="SM00245">
    <property type="entry name" value="TSPc"/>
    <property type="match status" value="1"/>
</dbReference>
<organism evidence="13 14">
    <name type="scientific">Staphylococcus argensis</name>
    <dbReference type="NCBI Taxonomy" id="1607738"/>
    <lineage>
        <taxon>Bacteria</taxon>
        <taxon>Bacillati</taxon>
        <taxon>Bacillota</taxon>
        <taxon>Bacilli</taxon>
        <taxon>Bacillales</taxon>
        <taxon>Staphylococcaceae</taxon>
        <taxon>Staphylococcus</taxon>
    </lineage>
</organism>
<dbReference type="GO" id="GO:0007165">
    <property type="term" value="P:signal transduction"/>
    <property type="evidence" value="ECO:0007669"/>
    <property type="project" value="TreeGrafter"/>
</dbReference>
<dbReference type="PANTHER" id="PTHR32060">
    <property type="entry name" value="TAIL-SPECIFIC PROTEASE"/>
    <property type="match status" value="1"/>
</dbReference>
<dbReference type="InterPro" id="IPR036034">
    <property type="entry name" value="PDZ_sf"/>
</dbReference>
<feature type="region of interest" description="Disordered" evidence="10">
    <location>
        <begin position="1"/>
        <end position="22"/>
    </location>
</feature>
<dbReference type="Pfam" id="PF03572">
    <property type="entry name" value="Peptidase_S41"/>
    <property type="match status" value="1"/>
</dbReference>
<dbReference type="EMBL" id="PPPX01000001">
    <property type="protein sequence ID" value="POA09965.1"/>
    <property type="molecule type" value="Genomic_DNA"/>
</dbReference>
<evidence type="ECO:0000256" key="11">
    <source>
        <dbReference type="SAM" id="Phobius"/>
    </source>
</evidence>
<dbReference type="SUPFAM" id="SSF47090">
    <property type="entry name" value="PGBD-like"/>
    <property type="match status" value="1"/>
</dbReference>
<evidence type="ECO:0000256" key="4">
    <source>
        <dbReference type="ARBA" id="ARBA00022670"/>
    </source>
</evidence>
<protein>
    <recommendedName>
        <fullName evidence="3">Probable CtpA-like serine protease</fullName>
    </recommendedName>
</protein>
<evidence type="ECO:0000313" key="14">
    <source>
        <dbReference type="Proteomes" id="UP000242712"/>
    </source>
</evidence>
<dbReference type="SUPFAM" id="SSF52096">
    <property type="entry name" value="ClpP/crotonase"/>
    <property type="match status" value="1"/>
</dbReference>
<dbReference type="InterPro" id="IPR036366">
    <property type="entry name" value="PGBDSf"/>
</dbReference>
<keyword evidence="4 9" id="KW-0645">Protease</keyword>
<dbReference type="Gene3D" id="2.30.42.10">
    <property type="match status" value="1"/>
</dbReference>
<feature type="domain" description="PDZ" evidence="12">
    <location>
        <begin position="116"/>
        <end position="184"/>
    </location>
</feature>
<dbReference type="GO" id="GO:0030288">
    <property type="term" value="C:outer membrane-bounded periplasmic space"/>
    <property type="evidence" value="ECO:0007669"/>
    <property type="project" value="TreeGrafter"/>
</dbReference>
<evidence type="ECO:0000256" key="3">
    <source>
        <dbReference type="ARBA" id="ARBA00022029"/>
    </source>
</evidence>
<keyword evidence="8 11" id="KW-1133">Transmembrane helix</keyword>
<feature type="compositionally biased region" description="Basic and acidic residues" evidence="10">
    <location>
        <begin position="1"/>
        <end position="13"/>
    </location>
</feature>
<evidence type="ECO:0000256" key="5">
    <source>
        <dbReference type="ARBA" id="ARBA00022692"/>
    </source>
</evidence>
<dbReference type="CDD" id="cd06782">
    <property type="entry name" value="cpPDZ_CPP-like"/>
    <property type="match status" value="1"/>
</dbReference>
<evidence type="ECO:0000256" key="9">
    <source>
        <dbReference type="RuleBase" id="RU004404"/>
    </source>
</evidence>
<reference evidence="13 14" key="1">
    <citation type="submission" date="2017-08" db="EMBL/GenBank/DDBJ databases">
        <title>Draft genome sequences of 64 type strains of genus Staph aureus.</title>
        <authorList>
            <person name="Cole K."/>
            <person name="Golubchik T."/>
            <person name="Russell J."/>
            <person name="Foster D."/>
            <person name="Llewelyn M."/>
            <person name="Wilson D."/>
            <person name="Crook D."/>
            <person name="Paul J."/>
        </authorList>
    </citation>
    <scope>NUCLEOTIDE SEQUENCE [LARGE SCALE GENOMIC DNA]</scope>
    <source>
        <strain evidence="13 14">DSM 29875</strain>
    </source>
</reference>
<dbReference type="GO" id="GO:0004175">
    <property type="term" value="F:endopeptidase activity"/>
    <property type="evidence" value="ECO:0007669"/>
    <property type="project" value="TreeGrafter"/>
</dbReference>
<name>A0A2K4FGB9_9STAP</name>
<dbReference type="Pfam" id="PF00595">
    <property type="entry name" value="PDZ"/>
    <property type="match status" value="1"/>
</dbReference>
<dbReference type="Gene3D" id="1.10.101.10">
    <property type="entry name" value="PGBD-like superfamily/PGBD"/>
    <property type="match status" value="1"/>
</dbReference>
<keyword evidence="5 11" id="KW-0812">Transmembrane</keyword>
<evidence type="ECO:0000256" key="6">
    <source>
        <dbReference type="ARBA" id="ARBA00022801"/>
    </source>
</evidence>
<gene>
    <name evidence="13" type="ORF">CD039_04245</name>
</gene>
<dbReference type="NCBIfam" id="TIGR00225">
    <property type="entry name" value="prc"/>
    <property type="match status" value="1"/>
</dbReference>
<evidence type="ECO:0000256" key="2">
    <source>
        <dbReference type="ARBA" id="ARBA00009179"/>
    </source>
</evidence>
<evidence type="ECO:0000313" key="13">
    <source>
        <dbReference type="EMBL" id="POA09965.1"/>
    </source>
</evidence>
<keyword evidence="11" id="KW-0472">Membrane</keyword>
<dbReference type="InterPro" id="IPR002477">
    <property type="entry name" value="Peptidoglycan-bd-like"/>
</dbReference>
<dbReference type="CDD" id="cd07560">
    <property type="entry name" value="Peptidase_S41_CPP"/>
    <property type="match status" value="1"/>
</dbReference>
<evidence type="ECO:0000256" key="7">
    <source>
        <dbReference type="ARBA" id="ARBA00022825"/>
    </source>
</evidence>
<keyword evidence="7 9" id="KW-0720">Serine protease</keyword>
<dbReference type="Gene3D" id="3.90.226.10">
    <property type="entry name" value="2-enoyl-CoA Hydratase, Chain A, domain 1"/>
    <property type="match status" value="1"/>
</dbReference>
<dbReference type="InterPro" id="IPR005151">
    <property type="entry name" value="Tail-specific_protease"/>
</dbReference>
<comment type="subcellular location">
    <subcellularLocation>
        <location evidence="1">Cell membrane</location>
        <topology evidence="1">Single-pass membrane protein</topology>
    </subcellularLocation>
</comment>
<dbReference type="FunFam" id="2.30.42.10:FF:000063">
    <property type="entry name" value="Peptidase, S41 family"/>
    <property type="match status" value="1"/>
</dbReference>
<dbReference type="InterPro" id="IPR029045">
    <property type="entry name" value="ClpP/crotonase-like_dom_sf"/>
</dbReference>
<dbReference type="SUPFAM" id="SSF50156">
    <property type="entry name" value="PDZ domain-like"/>
    <property type="match status" value="1"/>
</dbReference>
<keyword evidence="14" id="KW-1185">Reference proteome</keyword>
<dbReference type="OrthoDB" id="9812068at2"/>
<feature type="transmembrane region" description="Helical" evidence="11">
    <location>
        <begin position="31"/>
        <end position="56"/>
    </location>
</feature>
<dbReference type="GO" id="GO:0005886">
    <property type="term" value="C:plasma membrane"/>
    <property type="evidence" value="ECO:0007669"/>
    <property type="project" value="UniProtKB-SubCell"/>
</dbReference>
<dbReference type="InterPro" id="IPR001478">
    <property type="entry name" value="PDZ"/>
</dbReference>
<dbReference type="SMART" id="SM00228">
    <property type="entry name" value="PDZ"/>
    <property type="match status" value="1"/>
</dbReference>
<dbReference type="PANTHER" id="PTHR32060:SF30">
    <property type="entry name" value="CARBOXY-TERMINAL PROCESSING PROTEASE CTPA"/>
    <property type="match status" value="1"/>
</dbReference>
<proteinExistence type="inferred from homology"/>
<dbReference type="Proteomes" id="UP000242712">
    <property type="component" value="Unassembled WGS sequence"/>
</dbReference>
<dbReference type="Pfam" id="PF22694">
    <property type="entry name" value="CtpB_N-like"/>
    <property type="match status" value="1"/>
</dbReference>
<dbReference type="GO" id="GO:0008236">
    <property type="term" value="F:serine-type peptidase activity"/>
    <property type="evidence" value="ECO:0007669"/>
    <property type="project" value="UniProtKB-KW"/>
</dbReference>
<dbReference type="AlphaFoldDB" id="A0A2K4FGB9"/>
<dbReference type="FunFam" id="3.30.750.44:FF:000001">
    <property type="entry name" value="S41 family peptidase"/>
    <property type="match status" value="1"/>
</dbReference>
<dbReference type="GeneID" id="98297553"/>
<evidence type="ECO:0000259" key="12">
    <source>
        <dbReference type="PROSITE" id="PS50106"/>
    </source>
</evidence>
<dbReference type="GO" id="GO:0006508">
    <property type="term" value="P:proteolysis"/>
    <property type="evidence" value="ECO:0007669"/>
    <property type="project" value="UniProtKB-KW"/>
</dbReference>
<evidence type="ECO:0000256" key="1">
    <source>
        <dbReference type="ARBA" id="ARBA00004162"/>
    </source>
</evidence>
<dbReference type="InterPro" id="IPR004447">
    <property type="entry name" value="Peptidase_S41A"/>
</dbReference>
<dbReference type="RefSeq" id="WP_103371262.1">
    <property type="nucleotide sequence ID" value="NZ_CBCRVO010000001.1"/>
</dbReference>